<accession>A0A6C0KFR2</accession>
<evidence type="ECO:0000313" key="1">
    <source>
        <dbReference type="EMBL" id="QHU15617.1"/>
    </source>
</evidence>
<dbReference type="EMBL" id="MN740866">
    <property type="protein sequence ID" value="QHU15617.1"/>
    <property type="molecule type" value="Genomic_DNA"/>
</dbReference>
<sequence>MVKRKPSVSSDLRTNSIGMAVQKYDMASLRSASSTHWGIANIQPFFPPIEKLFKTELLENVRDYGIRFENSISDIKSEDTIRSSDGSVLNVHKKITMLLSPYKWMQGDYGTLGLPTSEDVSNIINQKIQNSNNAAYVGSILSVALAQTGCQHFPKVFGVFSGVSEKHVIDISDDYGDLSERSWFSTNIGKTFEIKLSDGVHESPDFKHTRTARISIQLGDDVDLDGVKELDILNIPPTEAGEMNRVFREEEDDDDDLSDSSSVSTSYIFGVKSCECDSESEAESDSDDEDVEPFAWASFKNVPVQVTVIEKCTGTLYELITNNPETEKHLAWISQVIFALAYAQRTISFTHNDLHSNNVMYVPTTAEYFYYNCGGSLYRVPTYGYLIKIIDFERSIGMLKLTGMKEPKLFMSDHFSIDEEAGGQYNCEPWYVSKYQIIKPNPSFDLVRLATSLFWDLFPEGPGNLEYATNHVFKFFMKWLTLEDGTSIMFKEDDPEHDRYHGFHLYKAIVRYCKDAIPRKEIASLKSIYGVDSTPAGESVLLID</sequence>
<reference evidence="1" key="1">
    <citation type="journal article" date="2020" name="Nature">
        <title>Giant virus diversity and host interactions through global metagenomics.</title>
        <authorList>
            <person name="Schulz F."/>
            <person name="Roux S."/>
            <person name="Paez-Espino D."/>
            <person name="Jungbluth S."/>
            <person name="Walsh D.A."/>
            <person name="Denef V.J."/>
            <person name="McMahon K.D."/>
            <person name="Konstantinidis K.T."/>
            <person name="Eloe-Fadrosh E.A."/>
            <person name="Kyrpides N.C."/>
            <person name="Woyke T."/>
        </authorList>
    </citation>
    <scope>NUCLEOTIDE SEQUENCE</scope>
    <source>
        <strain evidence="1">GVMAG-S-3300002307-41</strain>
    </source>
</reference>
<proteinExistence type="predicted"/>
<organism evidence="1">
    <name type="scientific">viral metagenome</name>
    <dbReference type="NCBI Taxonomy" id="1070528"/>
    <lineage>
        <taxon>unclassified sequences</taxon>
        <taxon>metagenomes</taxon>
        <taxon>organismal metagenomes</taxon>
    </lineage>
</organism>
<evidence type="ECO:0008006" key="2">
    <source>
        <dbReference type="Google" id="ProtNLM"/>
    </source>
</evidence>
<dbReference type="Gene3D" id="1.10.510.10">
    <property type="entry name" value="Transferase(Phosphotransferase) domain 1"/>
    <property type="match status" value="1"/>
</dbReference>
<dbReference type="AlphaFoldDB" id="A0A6C0KFR2"/>
<dbReference type="SUPFAM" id="SSF56112">
    <property type="entry name" value="Protein kinase-like (PK-like)"/>
    <property type="match status" value="1"/>
</dbReference>
<name>A0A6C0KFR2_9ZZZZ</name>
<protein>
    <recommendedName>
        <fullName evidence="2">Protein kinase domain-containing protein</fullName>
    </recommendedName>
</protein>
<dbReference type="InterPro" id="IPR011009">
    <property type="entry name" value="Kinase-like_dom_sf"/>
</dbReference>